<dbReference type="AlphaFoldDB" id="A3IZU7"/>
<dbReference type="NCBIfam" id="TIGR03187">
    <property type="entry name" value="DGQHR"/>
    <property type="match status" value="1"/>
</dbReference>
<dbReference type="EMBL" id="AAXW01000120">
    <property type="protein sequence ID" value="EAZ88001.1"/>
    <property type="molecule type" value="Genomic_DNA"/>
</dbReference>
<reference evidence="1 2" key="1">
    <citation type="submission" date="2007-03" db="EMBL/GenBank/DDBJ databases">
        <authorList>
            <person name="Stal L."/>
            <person name="Ferriera S."/>
            <person name="Johnson J."/>
            <person name="Kravitz S."/>
            <person name="Beeson K."/>
            <person name="Sutton G."/>
            <person name="Rogers Y.-H."/>
            <person name="Friedman R."/>
            <person name="Frazier M."/>
            <person name="Venter J.C."/>
        </authorList>
    </citation>
    <scope>NUCLEOTIDE SEQUENCE [LARGE SCALE GENOMIC DNA]</scope>
    <source>
        <strain evidence="1 2">CCY0110</strain>
    </source>
</reference>
<dbReference type="InterPro" id="IPR017601">
    <property type="entry name" value="DGQHR-contain_dom"/>
</dbReference>
<dbReference type="CDD" id="cd16412">
    <property type="entry name" value="dndB"/>
    <property type="match status" value="1"/>
</dbReference>
<evidence type="ECO:0008006" key="3">
    <source>
        <dbReference type="Google" id="ProtNLM"/>
    </source>
</evidence>
<organism evidence="1 2">
    <name type="scientific">Crocosphaera chwakensis CCY0110</name>
    <dbReference type="NCBI Taxonomy" id="391612"/>
    <lineage>
        <taxon>Bacteria</taxon>
        <taxon>Bacillati</taxon>
        <taxon>Cyanobacteriota</taxon>
        <taxon>Cyanophyceae</taxon>
        <taxon>Oscillatoriophycideae</taxon>
        <taxon>Chroococcales</taxon>
        <taxon>Aphanothecaceae</taxon>
        <taxon>Crocosphaera</taxon>
        <taxon>Crocosphaera chwakensis</taxon>
    </lineage>
</organism>
<sequence>MELVINAVPVHRSLEDKQLTYVSSLLFGDIVRLIDDSRLYVPNQPDLPDFAQRKLNKVRVKQISCYVLENYQIGKIFFPPICINIQPKPRYEDGKLFLPYDSVTLRLTDGQHRCFGIYQALEDIKQKNSIKFKQLSQIEIGVLLYAGLSLEEERQAFRDQNLLVQRPSVSLSHYFDKRSLAVLIAKDLLETVPQFIDNIELIETGLGNHNPKLMTLSTLVTATKSMFSTFKSPENLGDKKNWARSFWVSLANIFSDNPWRIMTREERSQQRQESLLVSAVILQAFGMFAHDLYREDVPAEQLEKWLKNLQKLDWRRNNKFWLERGVTQIGATEEPIISNTKTTVKACHKVLREYVGIMELMI</sequence>
<dbReference type="Proteomes" id="UP000003781">
    <property type="component" value="Unassembled WGS sequence"/>
</dbReference>
<comment type="caution">
    <text evidence="1">The sequence shown here is derived from an EMBL/GenBank/DDBJ whole genome shotgun (WGS) entry which is preliminary data.</text>
</comment>
<gene>
    <name evidence="1" type="ORF">CY0110_28989</name>
</gene>
<name>A3IZU7_9CHRO</name>
<accession>A3IZU7</accession>
<dbReference type="Pfam" id="PF14072">
    <property type="entry name" value="DndB"/>
    <property type="match status" value="1"/>
</dbReference>
<dbReference type="OrthoDB" id="3524978at2"/>
<dbReference type="RefSeq" id="WP_008278911.1">
    <property type="nucleotide sequence ID" value="NZ_AAXW01000120.1"/>
</dbReference>
<keyword evidence="2" id="KW-1185">Reference proteome</keyword>
<proteinExistence type="predicted"/>
<protein>
    <recommendedName>
        <fullName evidence="3">DGQHR domain-containing protein</fullName>
    </recommendedName>
</protein>
<dbReference type="InterPro" id="IPR017642">
    <property type="entry name" value="DNA_S_mod_DndB"/>
</dbReference>
<evidence type="ECO:0000313" key="1">
    <source>
        <dbReference type="EMBL" id="EAZ88001.1"/>
    </source>
</evidence>
<dbReference type="eggNOG" id="ENOG502Z8U6">
    <property type="taxonomic scope" value="Bacteria"/>
</dbReference>
<evidence type="ECO:0000313" key="2">
    <source>
        <dbReference type="Proteomes" id="UP000003781"/>
    </source>
</evidence>